<organism evidence="1 2">
    <name type="scientific">Streptomyces cellulosae</name>
    <dbReference type="NCBI Taxonomy" id="1968"/>
    <lineage>
        <taxon>Bacteria</taxon>
        <taxon>Bacillati</taxon>
        <taxon>Actinomycetota</taxon>
        <taxon>Actinomycetes</taxon>
        <taxon>Kitasatosporales</taxon>
        <taxon>Streptomycetaceae</taxon>
        <taxon>Streptomyces</taxon>
    </lineage>
</organism>
<dbReference type="Proteomes" id="UP001600650">
    <property type="component" value="Unassembled WGS sequence"/>
</dbReference>
<evidence type="ECO:0000313" key="1">
    <source>
        <dbReference type="EMBL" id="MFE7968148.1"/>
    </source>
</evidence>
<evidence type="ECO:0000313" key="2">
    <source>
        <dbReference type="Proteomes" id="UP001600650"/>
    </source>
</evidence>
<name>A0ABW6JRW4_STRCE</name>
<gene>
    <name evidence="1" type="ORF">ACFU0X_34815</name>
</gene>
<sequence>MPTALTPHTLAIPCCSPGWTHYRATDDGKLTCTRSGGYTGCGHTVNATDLPAPARDGDTVTVADGVLVYRIDPAAQFRLQFSNDRPRTFTARELEDYLRHICVWQHFTRDTAILGAARNGRHVEKVGHNRTATITRIA</sequence>
<accession>A0ABW6JRW4</accession>
<dbReference type="EMBL" id="JBHVBU010000240">
    <property type="protein sequence ID" value="MFE7968148.1"/>
    <property type="molecule type" value="Genomic_DNA"/>
</dbReference>
<protein>
    <submittedName>
        <fullName evidence="1">Uncharacterized protein</fullName>
    </submittedName>
</protein>
<reference evidence="1 2" key="1">
    <citation type="submission" date="2024-09" db="EMBL/GenBank/DDBJ databases">
        <title>The Natural Products Discovery Center: Release of the First 8490 Sequenced Strains for Exploring Actinobacteria Biosynthetic Diversity.</title>
        <authorList>
            <person name="Kalkreuter E."/>
            <person name="Kautsar S.A."/>
            <person name="Yang D."/>
            <person name="Bader C.D."/>
            <person name="Teijaro C.N."/>
            <person name="Fluegel L."/>
            <person name="Davis C.M."/>
            <person name="Simpson J.R."/>
            <person name="Lauterbach L."/>
            <person name="Steele A.D."/>
            <person name="Gui C."/>
            <person name="Meng S."/>
            <person name="Li G."/>
            <person name="Viehrig K."/>
            <person name="Ye F."/>
            <person name="Su P."/>
            <person name="Kiefer A.F."/>
            <person name="Nichols A."/>
            <person name="Cepeda A.J."/>
            <person name="Yan W."/>
            <person name="Fan B."/>
            <person name="Jiang Y."/>
            <person name="Adhikari A."/>
            <person name="Zheng C.-J."/>
            <person name="Schuster L."/>
            <person name="Cowan T.M."/>
            <person name="Smanski M.J."/>
            <person name="Chevrette M.G."/>
            <person name="De Carvalho L.P.S."/>
            <person name="Shen B."/>
        </authorList>
    </citation>
    <scope>NUCLEOTIDE SEQUENCE [LARGE SCALE GENOMIC DNA]</scope>
    <source>
        <strain evidence="1 2">NPDC057399</strain>
    </source>
</reference>
<comment type="caution">
    <text evidence="1">The sequence shown here is derived from an EMBL/GenBank/DDBJ whole genome shotgun (WGS) entry which is preliminary data.</text>
</comment>
<proteinExistence type="predicted"/>
<keyword evidence="2" id="KW-1185">Reference proteome</keyword>
<dbReference type="RefSeq" id="WP_381729000.1">
    <property type="nucleotide sequence ID" value="NZ_JBHVBU010000240.1"/>
</dbReference>